<reference evidence="2" key="1">
    <citation type="journal article" date="2021" name="BMC Genomics">
        <title>Chromosome-level genome assembly and manually-curated proteome of model necrotroph Parastagonospora nodorum Sn15 reveals a genome-wide trove of candidate effector homologs, and redundancy of virulence-related functions within an accessory chromosome.</title>
        <authorList>
            <person name="Bertazzoni S."/>
            <person name="Jones D.A.B."/>
            <person name="Phan H.T."/>
            <person name="Tan K.-C."/>
            <person name="Hane J.K."/>
        </authorList>
    </citation>
    <scope>NUCLEOTIDE SEQUENCE [LARGE SCALE GENOMIC DNA]</scope>
    <source>
        <strain evidence="2">SN15 / ATCC MYA-4574 / FGSC 10173)</strain>
    </source>
</reference>
<dbReference type="AlphaFoldDB" id="A0A7U2NPT9"/>
<name>A0A7U2NPT9_PHANO</name>
<proteinExistence type="predicted"/>
<dbReference type="VEuPathDB" id="FungiDB:JI435_134360"/>
<accession>A0A7U2NPT9</accession>
<gene>
    <name evidence="1" type="ORF">JI435_134360</name>
</gene>
<protein>
    <submittedName>
        <fullName evidence="1">Uncharacterized protein</fullName>
    </submittedName>
</protein>
<dbReference type="PANTHER" id="PTHR38790:SF4">
    <property type="entry name" value="2EXR DOMAIN-CONTAINING PROTEIN"/>
    <property type="match status" value="1"/>
</dbReference>
<sequence>MDSPTSPLMRLPKGVRKRILVYALRSQYIRYHNRKLQKPAPKTGAHARQRYYWAGHYRSLQPPFRIYDPRTGHDSFRWLSSLMSLSLVSRQLRKETGLLLWEVNVFHVNQLPHFVDILPREVIGCVKHIGILDNAHLMEHIEKFTALKKLPALTGITLVKMGGVKTESGLELVVRAIKEYAGKEYSIVGV</sequence>
<evidence type="ECO:0000313" key="2">
    <source>
        <dbReference type="Proteomes" id="UP000663193"/>
    </source>
</evidence>
<dbReference type="PANTHER" id="PTHR38790">
    <property type="entry name" value="2EXR DOMAIN-CONTAINING PROTEIN-RELATED"/>
    <property type="match status" value="1"/>
</dbReference>
<dbReference type="KEGG" id="pno:SNOG_13436"/>
<evidence type="ECO:0000313" key="1">
    <source>
        <dbReference type="EMBL" id="QRD06016.1"/>
    </source>
</evidence>
<dbReference type="RefSeq" id="XP_001803648.1">
    <property type="nucleotide sequence ID" value="XM_001803596.1"/>
</dbReference>
<organism evidence="1 2">
    <name type="scientific">Phaeosphaeria nodorum (strain SN15 / ATCC MYA-4574 / FGSC 10173)</name>
    <name type="common">Glume blotch fungus</name>
    <name type="synonym">Parastagonospora nodorum</name>
    <dbReference type="NCBI Taxonomy" id="321614"/>
    <lineage>
        <taxon>Eukaryota</taxon>
        <taxon>Fungi</taxon>
        <taxon>Dikarya</taxon>
        <taxon>Ascomycota</taxon>
        <taxon>Pezizomycotina</taxon>
        <taxon>Dothideomycetes</taxon>
        <taxon>Pleosporomycetidae</taxon>
        <taxon>Pleosporales</taxon>
        <taxon>Pleosporineae</taxon>
        <taxon>Phaeosphaeriaceae</taxon>
        <taxon>Parastagonospora</taxon>
    </lineage>
</organism>
<dbReference type="Proteomes" id="UP000663193">
    <property type="component" value="Chromosome 19"/>
</dbReference>
<dbReference type="EMBL" id="CP069041">
    <property type="protein sequence ID" value="QRD06016.1"/>
    <property type="molecule type" value="Genomic_DNA"/>
</dbReference>
<keyword evidence="2" id="KW-1185">Reference proteome</keyword>